<name>A0ABD0LBR5_9CAEN</name>
<dbReference type="EMBL" id="JACVVK020000064">
    <property type="protein sequence ID" value="KAK7496761.1"/>
    <property type="molecule type" value="Genomic_DNA"/>
</dbReference>
<feature type="non-terminal residue" evidence="1">
    <location>
        <position position="124"/>
    </location>
</feature>
<dbReference type="AlphaFoldDB" id="A0ABD0LBR5"/>
<evidence type="ECO:0000313" key="1">
    <source>
        <dbReference type="EMBL" id="KAK7496761.1"/>
    </source>
</evidence>
<sequence>VAKKAAALVSSWPAILFLKAKGDFDFAVYVVAWATSKPSGCMDRRLILTDAERRKRKMSGVIGVSDRARELRGQELDDETLRGPRSIEAVDQRMVLITTSAEVPVPPLCGPSGRDWKAVPSPLG</sequence>
<protein>
    <submittedName>
        <fullName evidence="1">Uncharacterized protein</fullName>
    </submittedName>
</protein>
<gene>
    <name evidence="1" type="ORF">BaRGS_00011970</name>
</gene>
<comment type="caution">
    <text evidence="1">The sequence shown here is derived from an EMBL/GenBank/DDBJ whole genome shotgun (WGS) entry which is preliminary data.</text>
</comment>
<keyword evidence="2" id="KW-1185">Reference proteome</keyword>
<proteinExistence type="predicted"/>
<reference evidence="1 2" key="1">
    <citation type="journal article" date="2023" name="Sci. Data">
        <title>Genome assembly of the Korean intertidal mud-creeper Batillaria attramentaria.</title>
        <authorList>
            <person name="Patra A.K."/>
            <person name="Ho P.T."/>
            <person name="Jun S."/>
            <person name="Lee S.J."/>
            <person name="Kim Y."/>
            <person name="Won Y.J."/>
        </authorList>
    </citation>
    <scope>NUCLEOTIDE SEQUENCE [LARGE SCALE GENOMIC DNA]</scope>
    <source>
        <strain evidence="1">Wonlab-2016</strain>
    </source>
</reference>
<feature type="non-terminal residue" evidence="1">
    <location>
        <position position="1"/>
    </location>
</feature>
<organism evidence="1 2">
    <name type="scientific">Batillaria attramentaria</name>
    <dbReference type="NCBI Taxonomy" id="370345"/>
    <lineage>
        <taxon>Eukaryota</taxon>
        <taxon>Metazoa</taxon>
        <taxon>Spiralia</taxon>
        <taxon>Lophotrochozoa</taxon>
        <taxon>Mollusca</taxon>
        <taxon>Gastropoda</taxon>
        <taxon>Caenogastropoda</taxon>
        <taxon>Sorbeoconcha</taxon>
        <taxon>Cerithioidea</taxon>
        <taxon>Batillariidae</taxon>
        <taxon>Batillaria</taxon>
    </lineage>
</organism>
<evidence type="ECO:0000313" key="2">
    <source>
        <dbReference type="Proteomes" id="UP001519460"/>
    </source>
</evidence>
<dbReference type="Proteomes" id="UP001519460">
    <property type="component" value="Unassembled WGS sequence"/>
</dbReference>
<accession>A0ABD0LBR5</accession>